<accession>A0ABV7AET5</accession>
<evidence type="ECO:0000313" key="3">
    <source>
        <dbReference type="Proteomes" id="UP001595443"/>
    </source>
</evidence>
<dbReference type="EMBL" id="JBHRSK010000004">
    <property type="protein sequence ID" value="MFC2967876.1"/>
    <property type="molecule type" value="Genomic_DNA"/>
</dbReference>
<gene>
    <name evidence="2" type="ORF">ACFOES_07205</name>
</gene>
<name>A0ABV7AET5_9RHOB</name>
<keyword evidence="3" id="KW-1185">Reference proteome</keyword>
<dbReference type="InterPro" id="IPR028992">
    <property type="entry name" value="Hedgehog/Intein_dom"/>
</dbReference>
<reference evidence="3" key="1">
    <citation type="journal article" date="2019" name="Int. J. Syst. Evol. Microbiol.">
        <title>The Global Catalogue of Microorganisms (GCM) 10K type strain sequencing project: providing services to taxonomists for standard genome sequencing and annotation.</title>
        <authorList>
            <consortium name="The Broad Institute Genomics Platform"/>
            <consortium name="The Broad Institute Genome Sequencing Center for Infectious Disease"/>
            <person name="Wu L."/>
            <person name="Ma J."/>
        </authorList>
    </citation>
    <scope>NUCLEOTIDE SEQUENCE [LARGE SCALE GENOMIC DNA]</scope>
    <source>
        <strain evidence="3">KCTC 62192</strain>
    </source>
</reference>
<dbReference type="Proteomes" id="UP001595443">
    <property type="component" value="Unassembled WGS sequence"/>
</dbReference>
<protein>
    <submittedName>
        <fullName evidence="2">Hint domain-containing protein</fullName>
    </submittedName>
</protein>
<dbReference type="Pfam" id="PF13403">
    <property type="entry name" value="Hint_2"/>
    <property type="match status" value="1"/>
</dbReference>
<feature type="domain" description="Hedgehog/Intein (Hint)" evidence="1">
    <location>
        <begin position="26"/>
        <end position="151"/>
    </location>
</feature>
<comment type="caution">
    <text evidence="2">The sequence shown here is derived from an EMBL/GenBank/DDBJ whole genome shotgun (WGS) entry which is preliminary data.</text>
</comment>
<dbReference type="RefSeq" id="WP_377832523.1">
    <property type="nucleotide sequence ID" value="NZ_JBHRSK010000004.1"/>
</dbReference>
<evidence type="ECO:0000259" key="1">
    <source>
        <dbReference type="Pfam" id="PF13403"/>
    </source>
</evidence>
<sequence>MSKRTGGKAATNRGAQNHDITPAGIAAGTIVLTLHGALPVEYLTPGDRVVTRDGTRVLRGLHVRVARDEPAIRIAASALGHDRPEAEMVVSPEQEILIRDWRAKALYGVETAMVPARRLVDGQYVRRETPEELRLFTLEFDSPAVIYAGDLQLACDRVAAEV</sequence>
<dbReference type="SUPFAM" id="SSF51294">
    <property type="entry name" value="Hedgehog/intein (Hint) domain"/>
    <property type="match status" value="1"/>
</dbReference>
<organism evidence="2 3">
    <name type="scientific">Acidimangrovimonas pyrenivorans</name>
    <dbReference type="NCBI Taxonomy" id="2030798"/>
    <lineage>
        <taxon>Bacteria</taxon>
        <taxon>Pseudomonadati</taxon>
        <taxon>Pseudomonadota</taxon>
        <taxon>Alphaproteobacteria</taxon>
        <taxon>Rhodobacterales</taxon>
        <taxon>Paracoccaceae</taxon>
        <taxon>Acidimangrovimonas</taxon>
    </lineage>
</organism>
<evidence type="ECO:0000313" key="2">
    <source>
        <dbReference type="EMBL" id="MFC2967876.1"/>
    </source>
</evidence>
<proteinExistence type="predicted"/>
<dbReference type="InterPro" id="IPR036844">
    <property type="entry name" value="Hint_dom_sf"/>
</dbReference>